<accession>A0ACC2PKL7</accession>
<evidence type="ECO:0000313" key="2">
    <source>
        <dbReference type="Proteomes" id="UP001239111"/>
    </source>
</evidence>
<reference evidence="1" key="1">
    <citation type="submission" date="2023-04" db="EMBL/GenBank/DDBJ databases">
        <title>A chromosome-level genome assembly of the parasitoid wasp Eretmocerus hayati.</title>
        <authorList>
            <person name="Zhong Y."/>
            <person name="Liu S."/>
            <person name="Liu Y."/>
        </authorList>
    </citation>
    <scope>NUCLEOTIDE SEQUENCE</scope>
    <source>
        <strain evidence="1">ZJU_SS_LIU_2023</strain>
    </source>
</reference>
<keyword evidence="2" id="KW-1185">Reference proteome</keyword>
<dbReference type="EMBL" id="CM056741">
    <property type="protein sequence ID" value="KAJ8684002.1"/>
    <property type="molecule type" value="Genomic_DNA"/>
</dbReference>
<protein>
    <submittedName>
        <fullName evidence="1">Uncharacterized protein</fullName>
    </submittedName>
</protein>
<comment type="caution">
    <text evidence="1">The sequence shown here is derived from an EMBL/GenBank/DDBJ whole genome shotgun (WGS) entry which is preliminary data.</text>
</comment>
<evidence type="ECO:0000313" key="1">
    <source>
        <dbReference type="EMBL" id="KAJ8684002.1"/>
    </source>
</evidence>
<sequence>MTSPVDNKFITVQPWGTVDGKEVQKFTLKNSQNQEVDIISYGATITAVRTPDKNKVIDDVVLGFDDIAGYLSTKNPYFGATVGRVANRIGLGRFTVDNEQYQVSQNLGKHTLHGGFKGWNSKVWETSIQNNTVVMALLSADGEEGFPGAVIASVSFELTDDGKLVIKMKASSTKATPINLTNHSYFNLAGHAANCTEVYKHVVTMNADRWTVTDQDSIPTGEIRKVDNSIMDLRKPTILGDVINQVPGGGYDYNFCLPEKANADDEAFVAKVRHPESGRTLEVYTNQPGVQFYTGNFLDKDGIPGKLGKKYYKHGAFCLETQNYPDAMNHENFPNSILEPHHLYYHIVTYKFGVQS</sequence>
<proteinExistence type="predicted"/>
<name>A0ACC2PKL7_9HYME</name>
<organism evidence="1 2">
    <name type="scientific">Eretmocerus hayati</name>
    <dbReference type="NCBI Taxonomy" id="131215"/>
    <lineage>
        <taxon>Eukaryota</taxon>
        <taxon>Metazoa</taxon>
        <taxon>Ecdysozoa</taxon>
        <taxon>Arthropoda</taxon>
        <taxon>Hexapoda</taxon>
        <taxon>Insecta</taxon>
        <taxon>Pterygota</taxon>
        <taxon>Neoptera</taxon>
        <taxon>Endopterygota</taxon>
        <taxon>Hymenoptera</taxon>
        <taxon>Apocrita</taxon>
        <taxon>Proctotrupomorpha</taxon>
        <taxon>Chalcidoidea</taxon>
        <taxon>Aphelinidae</taxon>
        <taxon>Aphelininae</taxon>
        <taxon>Eretmocerus</taxon>
    </lineage>
</organism>
<dbReference type="Proteomes" id="UP001239111">
    <property type="component" value="Chromosome 1"/>
</dbReference>
<gene>
    <name evidence="1" type="ORF">QAD02_019794</name>
</gene>